<dbReference type="PANTHER" id="PTHR13353">
    <property type="entry name" value="TRANSMEMBRANE PROTEIN 19"/>
    <property type="match status" value="1"/>
</dbReference>
<comment type="subcellular location">
    <subcellularLocation>
        <location evidence="1">Membrane</location>
        <topology evidence="1">Multi-pass membrane protein</topology>
    </subcellularLocation>
</comment>
<dbReference type="Proteomes" id="UP001558652">
    <property type="component" value="Unassembled WGS sequence"/>
</dbReference>
<dbReference type="GO" id="GO:0016020">
    <property type="term" value="C:membrane"/>
    <property type="evidence" value="ECO:0007669"/>
    <property type="project" value="UniProtKB-SubCell"/>
</dbReference>
<feature type="signal peptide" evidence="8">
    <location>
        <begin position="1"/>
        <end position="17"/>
    </location>
</feature>
<feature type="transmembrane region" description="Helical" evidence="7">
    <location>
        <begin position="170"/>
        <end position="191"/>
    </location>
</feature>
<evidence type="ECO:0000256" key="4">
    <source>
        <dbReference type="ARBA" id="ARBA00022692"/>
    </source>
</evidence>
<keyword evidence="5 7" id="KW-1133">Transmembrane helix</keyword>
<evidence type="ECO:0000256" key="2">
    <source>
        <dbReference type="ARBA" id="ARBA00009012"/>
    </source>
</evidence>
<organism evidence="9 10">
    <name type="scientific">Ranatra chinensis</name>
    <dbReference type="NCBI Taxonomy" id="642074"/>
    <lineage>
        <taxon>Eukaryota</taxon>
        <taxon>Metazoa</taxon>
        <taxon>Ecdysozoa</taxon>
        <taxon>Arthropoda</taxon>
        <taxon>Hexapoda</taxon>
        <taxon>Insecta</taxon>
        <taxon>Pterygota</taxon>
        <taxon>Neoptera</taxon>
        <taxon>Paraneoptera</taxon>
        <taxon>Hemiptera</taxon>
        <taxon>Heteroptera</taxon>
        <taxon>Panheteroptera</taxon>
        <taxon>Nepomorpha</taxon>
        <taxon>Nepidae</taxon>
        <taxon>Ranatrinae</taxon>
        <taxon>Ranatra</taxon>
    </lineage>
</organism>
<dbReference type="Pfam" id="PF01940">
    <property type="entry name" value="DUF92"/>
    <property type="match status" value="1"/>
</dbReference>
<reference evidence="9 10" key="1">
    <citation type="submission" date="2024-07" db="EMBL/GenBank/DDBJ databases">
        <title>Chromosome-level genome assembly of the water stick insect Ranatra chinensis (Heteroptera: Nepidae).</title>
        <authorList>
            <person name="Liu X."/>
        </authorList>
    </citation>
    <scope>NUCLEOTIDE SEQUENCE [LARGE SCALE GENOMIC DNA]</scope>
    <source>
        <strain evidence="9">Cailab_2021Rc</strain>
        <tissue evidence="9">Muscle</tissue>
    </source>
</reference>
<proteinExistence type="inferred from homology"/>
<keyword evidence="10" id="KW-1185">Reference proteome</keyword>
<feature type="transmembrane region" description="Helical" evidence="7">
    <location>
        <begin position="211"/>
        <end position="233"/>
    </location>
</feature>
<evidence type="ECO:0000256" key="6">
    <source>
        <dbReference type="ARBA" id="ARBA00023136"/>
    </source>
</evidence>
<evidence type="ECO:0000256" key="7">
    <source>
        <dbReference type="SAM" id="Phobius"/>
    </source>
</evidence>
<sequence>VHPTRWLASTLIPLAFAAWGLKKGSINKSGALLGIITGFFLTLSSYVFLTCLITFFVTSSKATKYGSKEKAKIEQNFKEGGQRNWVQVLCNGGVPMLLSILYLIDAGSGERPVDFFQDYRASWLSVALLGAFGCANGDTWASELGTVLSSSNPRLITTWRQVPKGVNGGVSFVGVLASLMGGAIVGLSFYLSIKYSVEESALASAPVQWPAIPIAALAGLLGSIVDSLLGATLQYSGVDKKTRTIVEHPGDGVQHVAGMRILDNHSVNLLSTIITAVILPRIANTVWPTY</sequence>
<protein>
    <recommendedName>
        <fullName evidence="3">Transmembrane protein 19</fullName>
    </recommendedName>
</protein>
<name>A0ABD0Z7R5_9HEMI</name>
<evidence type="ECO:0000313" key="10">
    <source>
        <dbReference type="Proteomes" id="UP001558652"/>
    </source>
</evidence>
<dbReference type="PANTHER" id="PTHR13353:SF5">
    <property type="entry name" value="TRANSMEMBRANE PROTEIN 19"/>
    <property type="match status" value="1"/>
</dbReference>
<dbReference type="InterPro" id="IPR002794">
    <property type="entry name" value="DUF92_TMEM19"/>
</dbReference>
<keyword evidence="8" id="KW-0732">Signal</keyword>
<evidence type="ECO:0000256" key="3">
    <source>
        <dbReference type="ARBA" id="ARBA00014258"/>
    </source>
</evidence>
<comment type="similarity">
    <text evidence="2">Belongs to the TMEM19 family.</text>
</comment>
<gene>
    <name evidence="9" type="ORF">AAG570_009971</name>
</gene>
<evidence type="ECO:0000256" key="1">
    <source>
        <dbReference type="ARBA" id="ARBA00004141"/>
    </source>
</evidence>
<keyword evidence="6 7" id="KW-0472">Membrane</keyword>
<evidence type="ECO:0000256" key="8">
    <source>
        <dbReference type="SAM" id="SignalP"/>
    </source>
</evidence>
<feature type="transmembrane region" description="Helical" evidence="7">
    <location>
        <begin position="33"/>
        <end position="57"/>
    </location>
</feature>
<comment type="caution">
    <text evidence="9">The sequence shown here is derived from an EMBL/GenBank/DDBJ whole genome shotgun (WGS) entry which is preliminary data.</text>
</comment>
<keyword evidence="4 7" id="KW-0812">Transmembrane</keyword>
<evidence type="ECO:0000313" key="9">
    <source>
        <dbReference type="EMBL" id="KAL1138283.1"/>
    </source>
</evidence>
<feature type="chain" id="PRO_5044778312" description="Transmembrane protein 19" evidence="8">
    <location>
        <begin position="18"/>
        <end position="290"/>
    </location>
</feature>
<feature type="non-terminal residue" evidence="9">
    <location>
        <position position="1"/>
    </location>
</feature>
<evidence type="ECO:0000256" key="5">
    <source>
        <dbReference type="ARBA" id="ARBA00022989"/>
    </source>
</evidence>
<accession>A0ABD0Z7R5</accession>
<dbReference type="AlphaFoldDB" id="A0ABD0Z7R5"/>
<dbReference type="EMBL" id="JBFDAA010000004">
    <property type="protein sequence ID" value="KAL1138283.1"/>
    <property type="molecule type" value="Genomic_DNA"/>
</dbReference>